<evidence type="ECO:0000256" key="3">
    <source>
        <dbReference type="ARBA" id="ARBA00023004"/>
    </source>
</evidence>
<keyword evidence="2" id="KW-0479">Metal-binding</keyword>
<evidence type="ECO:0000256" key="1">
    <source>
        <dbReference type="ARBA" id="ARBA00001954"/>
    </source>
</evidence>
<dbReference type="SUPFAM" id="SSF51197">
    <property type="entry name" value="Clavaminate synthase-like"/>
    <property type="match status" value="1"/>
</dbReference>
<evidence type="ECO:0000313" key="5">
    <source>
        <dbReference type="EMBL" id="RUO81330.1"/>
    </source>
</evidence>
<dbReference type="AlphaFoldDB" id="A0A432ZTT5"/>
<protein>
    <submittedName>
        <fullName evidence="5">Cupin</fullName>
    </submittedName>
</protein>
<reference evidence="5 6" key="1">
    <citation type="journal article" date="2011" name="Front. Microbiol.">
        <title>Genomic signatures of strain selection and enhancement in Bacillus atrophaeus var. globigii, a historical biowarfare simulant.</title>
        <authorList>
            <person name="Gibbons H.S."/>
            <person name="Broomall S.M."/>
            <person name="McNew L.A."/>
            <person name="Daligault H."/>
            <person name="Chapman C."/>
            <person name="Bruce D."/>
            <person name="Karavis M."/>
            <person name="Krepps M."/>
            <person name="McGregor P.A."/>
            <person name="Hong C."/>
            <person name="Park K.H."/>
            <person name="Akmal A."/>
            <person name="Feldman A."/>
            <person name="Lin J.S."/>
            <person name="Chang W.E."/>
            <person name="Higgs B.W."/>
            <person name="Demirev P."/>
            <person name="Lindquist J."/>
            <person name="Liem A."/>
            <person name="Fochler E."/>
            <person name="Read T.D."/>
            <person name="Tapia R."/>
            <person name="Johnson S."/>
            <person name="Bishop-Lilly K.A."/>
            <person name="Detter C."/>
            <person name="Han C."/>
            <person name="Sozhamannan S."/>
            <person name="Rosenzweig C.N."/>
            <person name="Skowronski E.W."/>
        </authorList>
    </citation>
    <scope>NUCLEOTIDE SEQUENCE [LARGE SCALE GENOMIC DNA]</scope>
    <source>
        <strain evidence="5 6">CC-PW-9</strain>
    </source>
</reference>
<comment type="caution">
    <text evidence="5">The sequence shown here is derived from an EMBL/GenBank/DDBJ whole genome shotgun (WGS) entry which is preliminary data.</text>
</comment>
<dbReference type="PANTHER" id="PTHR13096:SF8">
    <property type="entry name" value="RIBOSOMAL OXYGENASE 1"/>
    <property type="match status" value="1"/>
</dbReference>
<dbReference type="Gene3D" id="3.40.366.30">
    <property type="entry name" value="50S ribosomal protein L16 arginine hydroxylase, Chain A, Domain 2"/>
    <property type="match status" value="1"/>
</dbReference>
<organism evidence="5 6">
    <name type="scientific">Idiomarina tyrosinivorans</name>
    <dbReference type="NCBI Taxonomy" id="1445662"/>
    <lineage>
        <taxon>Bacteria</taxon>
        <taxon>Pseudomonadati</taxon>
        <taxon>Pseudomonadota</taxon>
        <taxon>Gammaproteobacteria</taxon>
        <taxon>Alteromonadales</taxon>
        <taxon>Idiomarinaceae</taxon>
        <taxon>Idiomarina</taxon>
    </lineage>
</organism>
<sequence>MQLNVDSQNFLAEYWQRKPALFRRGFADFADPIAAELLAGLACEDGVDSRIVESAADTASGWRVTHGPFTDYEAFGDSDWTLLVQAVNEWFPDVQALLSAFRFIPDWRLDDVMVSFACPNGGVGPHLDQYDVFIIQGEGSRRWRVGNKPSSAAQALAQQQTTTDLLQLAEPFDAVIDETLEAGDILYIPAGCPHEGIAITPSLAYSVGFRAPNQAELLAQLVDAALEHDNWQTRYSDDGPESFAGQPWQVSATALQSFKQLLHQAIDSDQTDALLLRALSQSKRPLAEPEMLVTEPLLAELIKRPGQLCKTPGARVLAAADGKIYAAGQCYPLTTGTSPLAQQLGALTDGIALSELQQLCKDDDCLGLLSALLNDGVLHLLIDEADSTEGV</sequence>
<dbReference type="RefSeq" id="WP_126840675.1">
    <property type="nucleotide sequence ID" value="NZ_PIQH01000001.1"/>
</dbReference>
<proteinExistence type="predicted"/>
<dbReference type="Proteomes" id="UP000287996">
    <property type="component" value="Unassembled WGS sequence"/>
</dbReference>
<evidence type="ECO:0000313" key="6">
    <source>
        <dbReference type="Proteomes" id="UP000287996"/>
    </source>
</evidence>
<dbReference type="GO" id="GO:0046872">
    <property type="term" value="F:metal ion binding"/>
    <property type="evidence" value="ECO:0007669"/>
    <property type="project" value="UniProtKB-KW"/>
</dbReference>
<evidence type="ECO:0000259" key="4">
    <source>
        <dbReference type="PROSITE" id="PS51184"/>
    </source>
</evidence>
<feature type="domain" description="JmjC" evidence="4">
    <location>
        <begin position="93"/>
        <end position="226"/>
    </location>
</feature>
<evidence type="ECO:0000256" key="2">
    <source>
        <dbReference type="ARBA" id="ARBA00022723"/>
    </source>
</evidence>
<dbReference type="InterPro" id="IPR003347">
    <property type="entry name" value="JmjC_dom"/>
</dbReference>
<keyword evidence="3" id="KW-0408">Iron</keyword>
<dbReference type="PROSITE" id="PS51184">
    <property type="entry name" value="JMJC"/>
    <property type="match status" value="1"/>
</dbReference>
<dbReference type="InterPro" id="IPR039994">
    <property type="entry name" value="NO66-like"/>
</dbReference>
<gene>
    <name evidence="5" type="ORF">CWI84_00805</name>
</gene>
<dbReference type="PANTHER" id="PTHR13096">
    <property type="entry name" value="MINA53 MYC INDUCED NUCLEAR ANTIGEN"/>
    <property type="match status" value="1"/>
</dbReference>
<comment type="cofactor">
    <cofactor evidence="1">
        <name>Fe(2+)</name>
        <dbReference type="ChEBI" id="CHEBI:29033"/>
    </cofactor>
</comment>
<name>A0A432ZTT5_9GAMM</name>
<dbReference type="OrthoDB" id="9764016at2"/>
<dbReference type="GO" id="GO:0016706">
    <property type="term" value="F:2-oxoglutarate-dependent dioxygenase activity"/>
    <property type="evidence" value="ECO:0007669"/>
    <property type="project" value="TreeGrafter"/>
</dbReference>
<keyword evidence="6" id="KW-1185">Reference proteome</keyword>
<dbReference type="SMART" id="SM00558">
    <property type="entry name" value="JmjC"/>
    <property type="match status" value="1"/>
</dbReference>
<dbReference type="Gene3D" id="2.60.120.650">
    <property type="entry name" value="Cupin"/>
    <property type="match status" value="1"/>
</dbReference>
<dbReference type="EMBL" id="PIQH01000001">
    <property type="protein sequence ID" value="RUO81330.1"/>
    <property type="molecule type" value="Genomic_DNA"/>
</dbReference>
<dbReference type="Pfam" id="PF08007">
    <property type="entry name" value="JmjC_2"/>
    <property type="match status" value="1"/>
</dbReference>
<accession>A0A432ZTT5</accession>